<dbReference type="Gene3D" id="2.40.50.100">
    <property type="match status" value="1"/>
</dbReference>
<evidence type="ECO:0000256" key="2">
    <source>
        <dbReference type="ARBA" id="ARBA00009477"/>
    </source>
</evidence>
<gene>
    <name evidence="14" type="ORF">N825_31475</name>
</gene>
<comment type="caution">
    <text evidence="14">The sequence shown here is derived from an EMBL/GenBank/DDBJ whole genome shotgun (WGS) entry which is preliminary data.</text>
</comment>
<keyword evidence="6" id="KW-0812">Transmembrane</keyword>
<name>W9HBE8_9PROT</name>
<protein>
    <recommendedName>
        <fullName evidence="9">Membrane fusion protein (MFP) family protein</fullName>
    </recommendedName>
</protein>
<dbReference type="PRINTS" id="PR01490">
    <property type="entry name" value="RTXTOXIND"/>
</dbReference>
<evidence type="ECO:0000256" key="6">
    <source>
        <dbReference type="ARBA" id="ARBA00022692"/>
    </source>
</evidence>
<keyword evidence="3 9" id="KW-0813">Transport</keyword>
<sequence>MRPAEALTRPTPASKPAKSAKPSRRNRHELAFLPAALEIVETPPSPAGRATALALSAFVVVALVWAWFGHVDVVAIAEGRIVPDAGTQLIQPKELGIVREIRVRDGQSVRAGDVLIELDPTESVAERDRLAREVMEAGMEAVRLHATLAAAEAHVTAATATLAVPDGTDPTLATLHRELLRSRLGEYQSKMAALGNELVQRQAERSGILAEQSKLRTTLPLIRERVEALQYLARKDLTPKLGALELQQQLVEAEQDLEIQNHRLTQVDAQVVTLRDSHRQAEQEFRATTLTAVADAERKLAGLRQELIKAEDRRQRQQLTAPIDGIVQQLDVHTVGGVVTPAQKLMVIVPRDGKLRIEALVANRDIGFVREGQDAEIKVETFTFTKYGLLQGKVLHLSRDALAPTPSANAADGQNRPRAPDGPVYTAYVSLERTVMMVDGQEIPLGPGMAVSVEIKTDQRRVIEYLLAPLLRYRQESLRER</sequence>
<keyword evidence="4 9" id="KW-1003">Cell membrane</keyword>
<evidence type="ECO:0000256" key="5">
    <source>
        <dbReference type="ARBA" id="ARBA00022519"/>
    </source>
</evidence>
<evidence type="ECO:0000256" key="11">
    <source>
        <dbReference type="SAM" id="MobiDB-lite"/>
    </source>
</evidence>
<dbReference type="InterPro" id="IPR058982">
    <property type="entry name" value="Beta-barrel_AprE"/>
</dbReference>
<dbReference type="PANTHER" id="PTHR30386">
    <property type="entry name" value="MEMBRANE FUSION SUBUNIT OF EMRAB-TOLC MULTIDRUG EFFLUX PUMP"/>
    <property type="match status" value="1"/>
</dbReference>
<dbReference type="AlphaFoldDB" id="W9HBE8"/>
<evidence type="ECO:0000256" key="1">
    <source>
        <dbReference type="ARBA" id="ARBA00004377"/>
    </source>
</evidence>
<dbReference type="GO" id="GO:0015031">
    <property type="term" value="P:protein transport"/>
    <property type="evidence" value="ECO:0007669"/>
    <property type="project" value="InterPro"/>
</dbReference>
<evidence type="ECO:0000256" key="9">
    <source>
        <dbReference type="RuleBase" id="RU365093"/>
    </source>
</evidence>
<keyword evidence="15" id="KW-1185">Reference proteome</keyword>
<dbReference type="EMBL" id="AVFL01000005">
    <property type="protein sequence ID" value="EWY41178.1"/>
    <property type="molecule type" value="Genomic_DNA"/>
</dbReference>
<dbReference type="Proteomes" id="UP000019486">
    <property type="component" value="Unassembled WGS sequence"/>
</dbReference>
<dbReference type="STRING" id="1385369.N825_31475"/>
<keyword evidence="5 9" id="KW-0997">Cell inner membrane</keyword>
<evidence type="ECO:0000313" key="14">
    <source>
        <dbReference type="EMBL" id="EWY41178.1"/>
    </source>
</evidence>
<feature type="region of interest" description="Disordered" evidence="11">
    <location>
        <begin position="1"/>
        <end position="25"/>
    </location>
</feature>
<organism evidence="14 15">
    <name type="scientific">Skermanella stibiiresistens SB22</name>
    <dbReference type="NCBI Taxonomy" id="1385369"/>
    <lineage>
        <taxon>Bacteria</taxon>
        <taxon>Pseudomonadati</taxon>
        <taxon>Pseudomonadota</taxon>
        <taxon>Alphaproteobacteria</taxon>
        <taxon>Rhodospirillales</taxon>
        <taxon>Azospirillaceae</taxon>
        <taxon>Skermanella</taxon>
    </lineage>
</organism>
<keyword evidence="8" id="KW-0472">Membrane</keyword>
<dbReference type="RefSeq" id="WP_037450061.1">
    <property type="nucleotide sequence ID" value="NZ_AVFL01000005.1"/>
</dbReference>
<proteinExistence type="inferred from homology"/>
<dbReference type="SUPFAM" id="SSF111369">
    <property type="entry name" value="HlyD-like secretion proteins"/>
    <property type="match status" value="1"/>
</dbReference>
<feature type="coiled-coil region" evidence="10">
    <location>
        <begin position="243"/>
        <end position="320"/>
    </location>
</feature>
<dbReference type="InterPro" id="IPR050739">
    <property type="entry name" value="MFP"/>
</dbReference>
<evidence type="ECO:0000313" key="15">
    <source>
        <dbReference type="Proteomes" id="UP000019486"/>
    </source>
</evidence>
<evidence type="ECO:0000256" key="3">
    <source>
        <dbReference type="ARBA" id="ARBA00022448"/>
    </source>
</evidence>
<evidence type="ECO:0000259" key="12">
    <source>
        <dbReference type="Pfam" id="PF25994"/>
    </source>
</evidence>
<dbReference type="OrthoDB" id="9810980at2"/>
<dbReference type="PANTHER" id="PTHR30386:SF27">
    <property type="entry name" value="MEMBRANE FUSION PROTEIN (MFP) FAMILY PROTEIN"/>
    <property type="match status" value="1"/>
</dbReference>
<evidence type="ECO:0000256" key="10">
    <source>
        <dbReference type="SAM" id="Coils"/>
    </source>
</evidence>
<evidence type="ECO:0000259" key="13">
    <source>
        <dbReference type="Pfam" id="PF26002"/>
    </source>
</evidence>
<evidence type="ECO:0000256" key="4">
    <source>
        <dbReference type="ARBA" id="ARBA00022475"/>
    </source>
</evidence>
<accession>W9HBE8</accession>
<comment type="similarity">
    <text evidence="2 9">Belongs to the membrane fusion protein (MFP) (TC 8.A.1) family.</text>
</comment>
<keyword evidence="10" id="KW-0175">Coiled coil</keyword>
<dbReference type="Pfam" id="PF26002">
    <property type="entry name" value="Beta-barrel_AprE"/>
    <property type="match status" value="1"/>
</dbReference>
<feature type="domain" description="AprE-like long alpha-helical hairpin" evidence="12">
    <location>
        <begin position="125"/>
        <end position="313"/>
    </location>
</feature>
<dbReference type="GO" id="GO:0005886">
    <property type="term" value="C:plasma membrane"/>
    <property type="evidence" value="ECO:0007669"/>
    <property type="project" value="UniProtKB-SubCell"/>
</dbReference>
<dbReference type="InterPro" id="IPR058781">
    <property type="entry name" value="HH_AprE-like"/>
</dbReference>
<reference evidence="14 15" key="1">
    <citation type="submission" date="2013-08" db="EMBL/GenBank/DDBJ databases">
        <title>The genome sequence of Skermanella stibiiresistens.</title>
        <authorList>
            <person name="Zhu W."/>
            <person name="Wang G."/>
        </authorList>
    </citation>
    <scope>NUCLEOTIDE SEQUENCE [LARGE SCALE GENOMIC DNA]</scope>
    <source>
        <strain evidence="14 15">SB22</strain>
    </source>
</reference>
<feature type="domain" description="AprE-like beta-barrel" evidence="13">
    <location>
        <begin position="355"/>
        <end position="457"/>
    </location>
</feature>
<dbReference type="Gene3D" id="2.40.30.170">
    <property type="match status" value="1"/>
</dbReference>
<dbReference type="NCBIfam" id="TIGR01843">
    <property type="entry name" value="type_I_hlyD"/>
    <property type="match status" value="1"/>
</dbReference>
<dbReference type="InterPro" id="IPR010129">
    <property type="entry name" value="T1SS_HlyD"/>
</dbReference>
<comment type="subcellular location">
    <subcellularLocation>
        <location evidence="1 9">Cell inner membrane</location>
        <topology evidence="1 9">Single-pass membrane protein</topology>
    </subcellularLocation>
</comment>
<evidence type="ECO:0000256" key="8">
    <source>
        <dbReference type="ARBA" id="ARBA00023136"/>
    </source>
</evidence>
<keyword evidence="7" id="KW-1133">Transmembrane helix</keyword>
<dbReference type="Pfam" id="PF25994">
    <property type="entry name" value="HH_AprE"/>
    <property type="match status" value="1"/>
</dbReference>
<evidence type="ECO:0000256" key="7">
    <source>
        <dbReference type="ARBA" id="ARBA00022989"/>
    </source>
</evidence>